<dbReference type="Pfam" id="PF13231">
    <property type="entry name" value="PMT_2"/>
    <property type="match status" value="1"/>
</dbReference>
<keyword evidence="5 8" id="KW-0812">Transmembrane</keyword>
<dbReference type="Proteomes" id="UP001521150">
    <property type="component" value="Unassembled WGS sequence"/>
</dbReference>
<evidence type="ECO:0000256" key="8">
    <source>
        <dbReference type="SAM" id="Phobius"/>
    </source>
</evidence>
<feature type="transmembrane region" description="Helical" evidence="8">
    <location>
        <begin position="224"/>
        <end position="243"/>
    </location>
</feature>
<evidence type="ECO:0000256" key="1">
    <source>
        <dbReference type="ARBA" id="ARBA00004651"/>
    </source>
</evidence>
<keyword evidence="12" id="KW-1185">Reference proteome</keyword>
<protein>
    <submittedName>
        <fullName evidence="11">Glycosyltransferase family 39 protein</fullName>
        <ecNumber evidence="11">2.4.-.-</ecNumber>
    </submittedName>
</protein>
<comment type="subcellular location">
    <subcellularLocation>
        <location evidence="1">Cell membrane</location>
        <topology evidence="1">Multi-pass membrane protein</topology>
    </subcellularLocation>
</comment>
<keyword evidence="3 11" id="KW-0328">Glycosyltransferase</keyword>
<evidence type="ECO:0000256" key="3">
    <source>
        <dbReference type="ARBA" id="ARBA00022676"/>
    </source>
</evidence>
<feature type="transmembrane region" description="Helical" evidence="8">
    <location>
        <begin position="444"/>
        <end position="461"/>
    </location>
</feature>
<dbReference type="PANTHER" id="PTHR33908">
    <property type="entry name" value="MANNOSYLTRANSFERASE YKCB-RELATED"/>
    <property type="match status" value="1"/>
</dbReference>
<evidence type="ECO:0000256" key="7">
    <source>
        <dbReference type="ARBA" id="ARBA00023136"/>
    </source>
</evidence>
<dbReference type="EC" id="2.4.-.-" evidence="11"/>
<organism evidence="11 12">
    <name type="scientific">Kibdelosporangium philippinense</name>
    <dbReference type="NCBI Taxonomy" id="211113"/>
    <lineage>
        <taxon>Bacteria</taxon>
        <taxon>Bacillati</taxon>
        <taxon>Actinomycetota</taxon>
        <taxon>Actinomycetes</taxon>
        <taxon>Pseudonocardiales</taxon>
        <taxon>Pseudonocardiaceae</taxon>
        <taxon>Kibdelosporangium</taxon>
    </lineage>
</organism>
<proteinExistence type="predicted"/>
<keyword evidence="6 8" id="KW-1133">Transmembrane helix</keyword>
<evidence type="ECO:0000259" key="9">
    <source>
        <dbReference type="Pfam" id="PF13231"/>
    </source>
</evidence>
<keyword evidence="7 8" id="KW-0472">Membrane</keyword>
<feature type="transmembrane region" description="Helical" evidence="8">
    <location>
        <begin position="413"/>
        <end position="435"/>
    </location>
</feature>
<dbReference type="Pfam" id="PF24878">
    <property type="entry name" value="YkcB_C"/>
    <property type="match status" value="1"/>
</dbReference>
<evidence type="ECO:0000313" key="12">
    <source>
        <dbReference type="Proteomes" id="UP001521150"/>
    </source>
</evidence>
<dbReference type="RefSeq" id="WP_233731158.1">
    <property type="nucleotide sequence ID" value="NZ_JAJVCN010000004.1"/>
</dbReference>
<keyword evidence="2" id="KW-1003">Cell membrane</keyword>
<name>A0ABS8ZUX0_9PSEU</name>
<feature type="domain" description="Glycosyltransferase RgtA/B/C/D-like" evidence="9">
    <location>
        <begin position="79"/>
        <end position="241"/>
    </location>
</feature>
<evidence type="ECO:0000256" key="6">
    <source>
        <dbReference type="ARBA" id="ARBA00022989"/>
    </source>
</evidence>
<evidence type="ECO:0000313" key="11">
    <source>
        <dbReference type="EMBL" id="MCE7009627.1"/>
    </source>
</evidence>
<reference evidence="11 12" key="1">
    <citation type="submission" date="2021-12" db="EMBL/GenBank/DDBJ databases">
        <title>Genome sequence of Kibdelosporangium philippinense ATCC 49844.</title>
        <authorList>
            <person name="Fedorov E.A."/>
            <person name="Omeragic M."/>
            <person name="Shalygina K.F."/>
            <person name="Maclea K.S."/>
        </authorList>
    </citation>
    <scope>NUCLEOTIDE SEQUENCE [LARGE SCALE GENOMIC DNA]</scope>
    <source>
        <strain evidence="11 12">ATCC 49844</strain>
    </source>
</reference>
<evidence type="ECO:0000256" key="5">
    <source>
        <dbReference type="ARBA" id="ARBA00022692"/>
    </source>
</evidence>
<feature type="transmembrane region" description="Helical" evidence="8">
    <location>
        <begin position="129"/>
        <end position="147"/>
    </location>
</feature>
<comment type="caution">
    <text evidence="11">The sequence shown here is derived from an EMBL/GenBank/DDBJ whole genome shotgun (WGS) entry which is preliminary data.</text>
</comment>
<feature type="transmembrane region" description="Helical" evidence="8">
    <location>
        <begin position="183"/>
        <end position="212"/>
    </location>
</feature>
<feature type="transmembrane region" description="Helical" evidence="8">
    <location>
        <begin position="473"/>
        <end position="491"/>
    </location>
</feature>
<gene>
    <name evidence="11" type="ORF">LWC34_43495</name>
</gene>
<sequence length="683" mass="70804">MTVAAVEHAEVMVASRRPAIWHRYALAAILVAGGVFYASVLWSGSWGNTYYTAAVKSMSLNFTNFVFGSFDPAGVVTVDKPPLALWPQVISVWIFGYHDWSVLLPQVIEGVAAIFLLHRTVRLWAGQNAALVAALIFALTPITVVTNRTNNTDTMLVLMLVAAAYAFTRAMKVVEPRTRTKWLWFAAFLIGCGFLAKMLAAWIVVPAFVAAYLAGSKANWRRKAFDVIGAAVVLLASSLWWVAVVDLWPGRKPYIGGSTDGSALDLVLGYNGLGRVFGGEGRSGGVVFGGGSGPGGGGAATGGLGGGGVSGGGGAGGIVGGGGPGGAGGGGANLAFGGEAGPGRMFGEAVGGQISWLLPLALIALVVASVLGFRRFRRFAPADTAQRAGWVLWGTWLIVNALVFSLQEGIFHPYYTTVMAPAIGALVGVGTVWAIKMYREPKGLSWLVLPASVAVAAAWAWVLISRDTAWNGWLRWAVLCVAVVAILVLVLRKAKRAAIVLGVVAVLLAPGVWSGAGAFASTGNPGIPMAGPAANSAGGFILRLPPGQTTPPPGMMPPQNAGPARANGTLTADQRKIVDYAKANAGGAEYLMAVEGGAQAASAYIMATDENIVSMGGFSGRDPAPTVEQLATWVKDGKLKFVLVGGRGGMRGGQASATSTWVQENCRSVLTAGTQQLYECTVE</sequence>
<dbReference type="InterPro" id="IPR038731">
    <property type="entry name" value="RgtA/B/C-like"/>
</dbReference>
<accession>A0ABS8ZUX0</accession>
<dbReference type="InterPro" id="IPR050297">
    <property type="entry name" value="LipidA_mod_glycosyltrf_83"/>
</dbReference>
<evidence type="ECO:0000256" key="4">
    <source>
        <dbReference type="ARBA" id="ARBA00022679"/>
    </source>
</evidence>
<dbReference type="EMBL" id="JAJVCN010000004">
    <property type="protein sequence ID" value="MCE7009627.1"/>
    <property type="molecule type" value="Genomic_DNA"/>
</dbReference>
<feature type="transmembrane region" description="Helical" evidence="8">
    <location>
        <begin position="498"/>
        <end position="520"/>
    </location>
</feature>
<feature type="transmembrane region" description="Helical" evidence="8">
    <location>
        <begin position="388"/>
        <end position="407"/>
    </location>
</feature>
<dbReference type="PANTHER" id="PTHR33908:SF3">
    <property type="entry name" value="UNDECAPRENYL PHOSPHATE-ALPHA-4-AMINO-4-DEOXY-L-ARABINOSE ARABINOSYL TRANSFERASE"/>
    <property type="match status" value="1"/>
</dbReference>
<feature type="transmembrane region" description="Helical" evidence="8">
    <location>
        <begin position="354"/>
        <end position="376"/>
    </location>
</feature>
<evidence type="ECO:0000259" key="10">
    <source>
        <dbReference type="Pfam" id="PF24878"/>
    </source>
</evidence>
<feature type="transmembrane region" description="Helical" evidence="8">
    <location>
        <begin position="154"/>
        <end position="171"/>
    </location>
</feature>
<dbReference type="GO" id="GO:0016757">
    <property type="term" value="F:glycosyltransferase activity"/>
    <property type="evidence" value="ECO:0007669"/>
    <property type="project" value="UniProtKB-KW"/>
</dbReference>
<dbReference type="InterPro" id="IPR056785">
    <property type="entry name" value="YkcA/B-like_C"/>
</dbReference>
<keyword evidence="4 11" id="KW-0808">Transferase</keyword>
<evidence type="ECO:0000256" key="2">
    <source>
        <dbReference type="ARBA" id="ARBA00022475"/>
    </source>
</evidence>
<feature type="domain" description="Putative mannosyltransferase YkcA/B-like C-terminal" evidence="10">
    <location>
        <begin position="577"/>
        <end position="665"/>
    </location>
</feature>
<feature type="transmembrane region" description="Helical" evidence="8">
    <location>
        <begin position="24"/>
        <end position="42"/>
    </location>
</feature>